<dbReference type="Proteomes" id="UP000289794">
    <property type="component" value="Chromosome"/>
</dbReference>
<dbReference type="EMBL" id="CP035945">
    <property type="protein sequence ID" value="QBE98919.1"/>
    <property type="molecule type" value="Genomic_DNA"/>
</dbReference>
<sequence>MMGRAEIRWWPIKKEGRVSRPGSMKKKRFYMKKVIALYWL</sequence>
<organism evidence="1 2">
    <name type="scientific">Blautia producta</name>
    <dbReference type="NCBI Taxonomy" id="33035"/>
    <lineage>
        <taxon>Bacteria</taxon>
        <taxon>Bacillati</taxon>
        <taxon>Bacillota</taxon>
        <taxon>Clostridia</taxon>
        <taxon>Lachnospirales</taxon>
        <taxon>Lachnospiraceae</taxon>
        <taxon>Blautia</taxon>
    </lineage>
</organism>
<dbReference type="AlphaFoldDB" id="A0A4P6M2L4"/>
<protein>
    <submittedName>
        <fullName evidence="1">Uncharacterized protein</fullName>
    </submittedName>
</protein>
<proteinExistence type="predicted"/>
<dbReference type="KEGG" id="bpro:PMF13cell1_04488"/>
<name>A0A4P6M2L4_9FIRM</name>
<evidence type="ECO:0000313" key="1">
    <source>
        <dbReference type="EMBL" id="QBE98919.1"/>
    </source>
</evidence>
<accession>A0A4P6M2L4</accession>
<evidence type="ECO:0000313" key="2">
    <source>
        <dbReference type="Proteomes" id="UP000289794"/>
    </source>
</evidence>
<gene>
    <name evidence="1" type="ORF">PMF13cell1_04488</name>
</gene>
<reference evidence="1 2" key="1">
    <citation type="submission" date="2019-01" db="EMBL/GenBank/DDBJ databases">
        <title>PMF-metabolizing Aryl O-demethylase.</title>
        <authorList>
            <person name="Kim M."/>
        </authorList>
    </citation>
    <scope>NUCLEOTIDE SEQUENCE [LARGE SCALE GENOMIC DNA]</scope>
    <source>
        <strain evidence="1 2">PMF1</strain>
    </source>
</reference>